<dbReference type="GO" id="GO:0031412">
    <property type="term" value="P:gas vesicle organization"/>
    <property type="evidence" value="ECO:0007669"/>
    <property type="project" value="InterPro"/>
</dbReference>
<dbReference type="PANTHER" id="PTHR36852">
    <property type="entry name" value="PROTEIN GVPL 2"/>
    <property type="match status" value="1"/>
</dbReference>
<evidence type="ECO:0000256" key="4">
    <source>
        <dbReference type="SAM" id="MobiDB-lite"/>
    </source>
</evidence>
<protein>
    <recommendedName>
        <fullName evidence="6">Gas vesicle synthesis GvpLGvpF</fullName>
    </recommendedName>
</protein>
<dbReference type="GO" id="GO:0031411">
    <property type="term" value="C:gas vesicle"/>
    <property type="evidence" value="ECO:0007669"/>
    <property type="project" value="UniProtKB-SubCell"/>
</dbReference>
<keyword evidence="1" id="KW-0304">Gas vesicle</keyword>
<evidence type="ECO:0000256" key="2">
    <source>
        <dbReference type="ARBA" id="ARBA00035108"/>
    </source>
</evidence>
<feature type="compositionally biased region" description="Basic and acidic residues" evidence="4">
    <location>
        <begin position="65"/>
        <end position="74"/>
    </location>
</feature>
<evidence type="ECO:0008006" key="6">
    <source>
        <dbReference type="Google" id="ProtNLM"/>
    </source>
</evidence>
<accession>E1YDZ5</accession>
<evidence type="ECO:0000256" key="1">
    <source>
        <dbReference type="ARBA" id="ARBA00022987"/>
    </source>
</evidence>
<comment type="similarity">
    <text evidence="3">Belongs to the gas vesicle GvpF/GvpL family.</text>
</comment>
<evidence type="ECO:0000313" key="5">
    <source>
        <dbReference type="EMBL" id="CBX28789.1"/>
    </source>
</evidence>
<dbReference type="InterPro" id="IPR009430">
    <property type="entry name" value="GvpL/GvpF"/>
</dbReference>
<sequence length="341" mass="38414">MRAAIRDSAYKALDDLAGEPPETEDNQQVAKPDVIEADGGAQEPKIDPSPGPGYRTSASSQEGPTPRDARHQTSDIEPQASDLGNPQSAMGRYLYCVVEGSEEVSFGKIGIEENEVYTIPYKDICGVVHNCPAEPYKSENEEIMKGWVMAHQNVIDRAWERFGGVLPLGFDTIIQGDETTSPKENMENWLKDDYDNLKEKMGKIGGRAEYGVQVFWYPKIIAKNIIEESPEIKKLNEEIKSKPKGLAYMYKQKLEDLIKKEMEGKADQDFKEFFERIKPCADDLKVEKTKKAEDGRQMLMNLSCLLPKEASKKLGEELEKIDALEGFSVRYTGPWPPYSFV</sequence>
<gene>
    <name evidence="5" type="ORF">N47_L13870</name>
</gene>
<name>E1YDZ5_9BACT</name>
<feature type="compositionally biased region" description="Basic and acidic residues" evidence="4">
    <location>
        <begin position="1"/>
        <end position="14"/>
    </location>
</feature>
<reference evidence="5" key="1">
    <citation type="journal article" date="2011" name="Environ. Microbiol.">
        <title>Genomic insights into the metabolic potential of the polycyclic aromatic hydrocarbon degrading sulfate-reducing Deltaproteobacterium N47.</title>
        <authorList>
            <person name="Bergmann F."/>
            <person name="Selesi D."/>
            <person name="Weinmaier T."/>
            <person name="Tischler P."/>
            <person name="Rattei T."/>
            <person name="Meckenstock R.U."/>
        </authorList>
    </citation>
    <scope>NUCLEOTIDE SEQUENCE</scope>
</reference>
<organism evidence="5">
    <name type="scientific">uncultured Desulfobacterium sp</name>
    <dbReference type="NCBI Taxonomy" id="201089"/>
    <lineage>
        <taxon>Bacteria</taxon>
        <taxon>Pseudomonadati</taxon>
        <taxon>Thermodesulfobacteriota</taxon>
        <taxon>Desulfobacteria</taxon>
        <taxon>Desulfobacterales</taxon>
        <taxon>Desulfobacteriaceae</taxon>
        <taxon>Desulfobacterium</taxon>
        <taxon>environmental samples</taxon>
    </lineage>
</organism>
<proteinExistence type="inferred from homology"/>
<comment type="subcellular location">
    <subcellularLocation>
        <location evidence="2">Gas vesicle</location>
    </subcellularLocation>
</comment>
<dbReference type="AlphaFoldDB" id="E1YDZ5"/>
<dbReference type="EMBL" id="FR695869">
    <property type="protein sequence ID" value="CBX28789.1"/>
    <property type="molecule type" value="Genomic_DNA"/>
</dbReference>
<dbReference type="Pfam" id="PF06386">
    <property type="entry name" value="GvpL_GvpF"/>
    <property type="match status" value="1"/>
</dbReference>
<feature type="region of interest" description="Disordered" evidence="4">
    <location>
        <begin position="1"/>
        <end position="85"/>
    </location>
</feature>
<dbReference type="PANTHER" id="PTHR36852:SF1">
    <property type="entry name" value="PROTEIN GVPL 2"/>
    <property type="match status" value="1"/>
</dbReference>
<evidence type="ECO:0000256" key="3">
    <source>
        <dbReference type="ARBA" id="ARBA00035643"/>
    </source>
</evidence>